<dbReference type="PANTHER" id="PTHR36191:SF4">
    <property type="entry name" value="VWFD DOMAIN-CONTAINING PROTEIN"/>
    <property type="match status" value="1"/>
</dbReference>
<feature type="non-terminal residue" evidence="4">
    <location>
        <position position="1"/>
    </location>
</feature>
<evidence type="ECO:0000259" key="3">
    <source>
        <dbReference type="Pfam" id="PF23283"/>
    </source>
</evidence>
<evidence type="ECO:0000256" key="2">
    <source>
        <dbReference type="ARBA" id="ARBA00023157"/>
    </source>
</evidence>
<proteinExistence type="predicted"/>
<dbReference type="Proteomes" id="UP001159405">
    <property type="component" value="Unassembled WGS sequence"/>
</dbReference>
<gene>
    <name evidence="4" type="ORF">PLOB_00044828</name>
</gene>
<evidence type="ECO:0000313" key="5">
    <source>
        <dbReference type="Proteomes" id="UP001159405"/>
    </source>
</evidence>
<keyword evidence="5" id="KW-1185">Reference proteome</keyword>
<feature type="non-terminal residue" evidence="4">
    <location>
        <position position="130"/>
    </location>
</feature>
<evidence type="ECO:0000313" key="4">
    <source>
        <dbReference type="EMBL" id="CAH3145934.1"/>
    </source>
</evidence>
<dbReference type="InterPro" id="IPR057774">
    <property type="entry name" value="D8C_UMOD/GP2/OIT3-like"/>
</dbReference>
<keyword evidence="1" id="KW-0732">Signal</keyword>
<dbReference type="EMBL" id="CALNXK010000077">
    <property type="protein sequence ID" value="CAH3145934.1"/>
    <property type="molecule type" value="Genomic_DNA"/>
</dbReference>
<evidence type="ECO:0000256" key="1">
    <source>
        <dbReference type="ARBA" id="ARBA00022729"/>
    </source>
</evidence>
<sequence>QSDCNGCCHNETGYQEIDEPRRSINSVWEYGQQALCDRSLSWGWYRFTSYVGGEMPTSKVDRNRCGTLAPVWLNGDHPVNGTVTRKACVNFHDVNNGCAESFDIKITNCGSYFVYYLRPTYSCAVAYCAG</sequence>
<keyword evidence="2" id="KW-1015">Disulfide bond</keyword>
<dbReference type="PANTHER" id="PTHR36191">
    <property type="entry name" value="ENDO/EXONUCLEASE/PHOSPHATASE DOMAIN-CONTAINING PROTEIN-RELATED"/>
    <property type="match status" value="1"/>
</dbReference>
<name>A0ABN8PKX7_9CNID</name>
<dbReference type="Pfam" id="PF23283">
    <property type="entry name" value="D8C_UMOD"/>
    <property type="match status" value="1"/>
</dbReference>
<protein>
    <recommendedName>
        <fullName evidence="3">UMOD/GP2/OIT3-like D8C domain-containing protein</fullName>
    </recommendedName>
</protein>
<accession>A0ABN8PKX7</accession>
<comment type="caution">
    <text evidence="4">The sequence shown here is derived from an EMBL/GenBank/DDBJ whole genome shotgun (WGS) entry which is preliminary data.</text>
</comment>
<organism evidence="4 5">
    <name type="scientific">Porites lobata</name>
    <dbReference type="NCBI Taxonomy" id="104759"/>
    <lineage>
        <taxon>Eukaryota</taxon>
        <taxon>Metazoa</taxon>
        <taxon>Cnidaria</taxon>
        <taxon>Anthozoa</taxon>
        <taxon>Hexacorallia</taxon>
        <taxon>Scleractinia</taxon>
        <taxon>Fungiina</taxon>
        <taxon>Poritidae</taxon>
        <taxon>Porites</taxon>
    </lineage>
</organism>
<reference evidence="4 5" key="1">
    <citation type="submission" date="2022-05" db="EMBL/GenBank/DDBJ databases">
        <authorList>
            <consortium name="Genoscope - CEA"/>
            <person name="William W."/>
        </authorList>
    </citation>
    <scope>NUCLEOTIDE SEQUENCE [LARGE SCALE GENOMIC DNA]</scope>
</reference>
<feature type="domain" description="UMOD/GP2/OIT3-like D8C" evidence="3">
    <location>
        <begin position="54"/>
        <end position="129"/>
    </location>
</feature>